<name>A0AAD9VXC7_PHOAM</name>
<gene>
    <name evidence="2" type="ORF">N8I77_013120</name>
</gene>
<dbReference type="Pfam" id="PF18566">
    <property type="entry name" value="Ldi"/>
    <property type="match status" value="1"/>
</dbReference>
<proteinExistence type="predicted"/>
<evidence type="ECO:0000259" key="1">
    <source>
        <dbReference type="Pfam" id="PF18566"/>
    </source>
</evidence>
<organism evidence="2 3">
    <name type="scientific">Phomopsis amygdali</name>
    <name type="common">Fusicoccum amygdali</name>
    <dbReference type="NCBI Taxonomy" id="1214568"/>
    <lineage>
        <taxon>Eukaryota</taxon>
        <taxon>Fungi</taxon>
        <taxon>Dikarya</taxon>
        <taxon>Ascomycota</taxon>
        <taxon>Pezizomycotina</taxon>
        <taxon>Sordariomycetes</taxon>
        <taxon>Sordariomycetidae</taxon>
        <taxon>Diaporthales</taxon>
        <taxon>Diaporthaceae</taxon>
        <taxon>Diaporthe</taxon>
    </lineage>
</organism>
<evidence type="ECO:0000313" key="2">
    <source>
        <dbReference type="EMBL" id="KAK2597260.1"/>
    </source>
</evidence>
<reference evidence="2" key="1">
    <citation type="submission" date="2023-06" db="EMBL/GenBank/DDBJ databases">
        <authorList>
            <person name="Noh H."/>
        </authorList>
    </citation>
    <scope>NUCLEOTIDE SEQUENCE</scope>
    <source>
        <strain evidence="2">DUCC20226</strain>
    </source>
</reference>
<dbReference type="AlphaFoldDB" id="A0AAD9VXC7"/>
<dbReference type="InterPro" id="IPR041411">
    <property type="entry name" value="Ldi"/>
</dbReference>
<keyword evidence="3" id="KW-1185">Reference proteome</keyword>
<dbReference type="Proteomes" id="UP001265746">
    <property type="component" value="Unassembled WGS sequence"/>
</dbReference>
<feature type="domain" description="Linalool dehydratase/isomerase" evidence="1">
    <location>
        <begin position="83"/>
        <end position="451"/>
    </location>
</feature>
<dbReference type="EMBL" id="JAUJFL010000010">
    <property type="protein sequence ID" value="KAK2597260.1"/>
    <property type="molecule type" value="Genomic_DNA"/>
</dbReference>
<comment type="caution">
    <text evidence="2">The sequence shown here is derived from an EMBL/GenBank/DDBJ whole genome shotgun (WGS) entry which is preliminary data.</text>
</comment>
<accession>A0AAD9VXC7</accession>
<evidence type="ECO:0000313" key="3">
    <source>
        <dbReference type="Proteomes" id="UP001265746"/>
    </source>
</evidence>
<sequence>MPASMAVNTSSSSTALEQILSLDTTSSLPPKLPSHILRHFPNKLDRAQAGHIRHFHNLATQLDGEWHHMGGADPGQEFFDAYRYQIATMAYGAGVAHYHRLPALRSVFRSLFEQLIHKMMRRDVWGYWYLTSQSGKFVDPDITELRKPWPDPVCRENIMYSGHLLLMVSLYAMLFNDDKYDEPGALTFDWNPIFFGMGPEKFPYSRTSLQQTIVKEMEKTGWMGVCCEPNCVFIICNQFPIIAIRYNDVRNGTDIVSDVLEKYQAAWKSKNGGFIAPDPSGEENFTFYWQIKQDSMINLGGISGNAWASAFMNSWNSKYVHTWYPKLVKGFLTWHSDGRVNLNNILVASEIRALLKNGEEELDERSSTVSQETFARAASKVQKGLEGGKLQTPMGPSNSSITFGHTVQWVSEVAPLPAEGERDVVTGLLKHADAYLDPTWEKGGLFYPRKEGGLQDDKGNWVAMDVYTGNAAIAYGRLNVRDGQKKMWEKPWTRDGHHATYPYVEGVELSSGVDFLRGEWNEEVGAFIVTMRTWDGGKSRVDLKIKNLPAGIYGLYQSEQLVQVKQVKAGDVFDVIDEVGADEVDVVLVRQQS</sequence>
<protein>
    <recommendedName>
        <fullName evidence="1">Linalool dehydratase/isomerase domain-containing protein</fullName>
    </recommendedName>
</protein>